<proteinExistence type="predicted"/>
<name>A0A840NAX9_9PSEU</name>
<dbReference type="InterPro" id="IPR031304">
    <property type="entry name" value="SLT_2"/>
</dbReference>
<organism evidence="3 4">
    <name type="scientific">Saccharopolyspora gloriosae</name>
    <dbReference type="NCBI Taxonomy" id="455344"/>
    <lineage>
        <taxon>Bacteria</taxon>
        <taxon>Bacillati</taxon>
        <taxon>Actinomycetota</taxon>
        <taxon>Actinomycetes</taxon>
        <taxon>Pseudonocardiales</taxon>
        <taxon>Pseudonocardiaceae</taxon>
        <taxon>Saccharopolyspora</taxon>
    </lineage>
</organism>
<sequence length="272" mass="28709">MSQQLSTCRPWRLAGVVPIIALLVSCGSEPSSSRQQTQPSVQADPPTAVAPPDGGVTPPPLTVLPAGTPPLPTTERPQLQLEAWSESMSDELNIPRAALQAYGYAARAAEASHPGCGLTWTTLAGIGAIESSHGRFNGARLDETGRPSVPIIGLPLDGSHGVKRIDDTDGGLLDGDPVFDRAIGPLQFIPTTWERWAADADGDGVADPHDIDDAALAAAQYLCTVGGDMNDPDRFWAALLDYNESHDYGQDVLDHADHYGKTSRTLSAEGGR</sequence>
<dbReference type="InterPro" id="IPR023346">
    <property type="entry name" value="Lysozyme-like_dom_sf"/>
</dbReference>
<feature type="compositionally biased region" description="Pro residues" evidence="1">
    <location>
        <begin position="57"/>
        <end position="69"/>
    </location>
</feature>
<dbReference type="PANTHER" id="PTHR30163:SF8">
    <property type="entry name" value="LYTIC MUREIN TRANSGLYCOSYLASE"/>
    <property type="match status" value="1"/>
</dbReference>
<dbReference type="GO" id="GO:0009253">
    <property type="term" value="P:peptidoglycan catabolic process"/>
    <property type="evidence" value="ECO:0007669"/>
    <property type="project" value="TreeGrafter"/>
</dbReference>
<evidence type="ECO:0000256" key="1">
    <source>
        <dbReference type="SAM" id="MobiDB-lite"/>
    </source>
</evidence>
<dbReference type="Pfam" id="PF13406">
    <property type="entry name" value="SLT_2"/>
    <property type="match status" value="1"/>
</dbReference>
<dbReference type="Proteomes" id="UP000580474">
    <property type="component" value="Unassembled WGS sequence"/>
</dbReference>
<accession>A0A840NAX9</accession>
<dbReference type="Gene3D" id="1.10.530.10">
    <property type="match status" value="1"/>
</dbReference>
<comment type="caution">
    <text evidence="3">The sequence shown here is derived from an EMBL/GenBank/DDBJ whole genome shotgun (WGS) entry which is preliminary data.</text>
</comment>
<dbReference type="PANTHER" id="PTHR30163">
    <property type="entry name" value="MEMBRANE-BOUND LYTIC MUREIN TRANSGLYCOSYLASE B"/>
    <property type="match status" value="1"/>
</dbReference>
<protein>
    <submittedName>
        <fullName evidence="3">Membrane-bound lytic murein transglycosylase B</fullName>
    </submittedName>
</protein>
<keyword evidence="4" id="KW-1185">Reference proteome</keyword>
<dbReference type="EMBL" id="JACHIV010000001">
    <property type="protein sequence ID" value="MBB5067285.1"/>
    <property type="molecule type" value="Genomic_DNA"/>
</dbReference>
<evidence type="ECO:0000313" key="3">
    <source>
        <dbReference type="EMBL" id="MBB5067285.1"/>
    </source>
</evidence>
<dbReference type="AlphaFoldDB" id="A0A840NAX9"/>
<dbReference type="RefSeq" id="WP_343071176.1">
    <property type="nucleotide sequence ID" value="NZ_JACHIV010000001.1"/>
</dbReference>
<evidence type="ECO:0000313" key="4">
    <source>
        <dbReference type="Proteomes" id="UP000580474"/>
    </source>
</evidence>
<dbReference type="SUPFAM" id="SSF53955">
    <property type="entry name" value="Lysozyme-like"/>
    <property type="match status" value="1"/>
</dbReference>
<reference evidence="3 4" key="1">
    <citation type="submission" date="2020-08" db="EMBL/GenBank/DDBJ databases">
        <title>Sequencing the genomes of 1000 actinobacteria strains.</title>
        <authorList>
            <person name="Klenk H.-P."/>
        </authorList>
    </citation>
    <scope>NUCLEOTIDE SEQUENCE [LARGE SCALE GENOMIC DNA]</scope>
    <source>
        <strain evidence="3 4">DSM 45582</strain>
    </source>
</reference>
<dbReference type="InterPro" id="IPR043426">
    <property type="entry name" value="MltB-like"/>
</dbReference>
<evidence type="ECO:0000259" key="2">
    <source>
        <dbReference type="Pfam" id="PF13406"/>
    </source>
</evidence>
<feature type="domain" description="Transglycosylase SLT" evidence="2">
    <location>
        <begin position="182"/>
        <end position="226"/>
    </location>
</feature>
<gene>
    <name evidence="3" type="ORF">BJ969_000373</name>
</gene>
<feature type="compositionally biased region" description="Polar residues" evidence="1">
    <location>
        <begin position="29"/>
        <end position="41"/>
    </location>
</feature>
<dbReference type="GO" id="GO:0008933">
    <property type="term" value="F:peptidoglycan lytic transglycosylase activity"/>
    <property type="evidence" value="ECO:0007669"/>
    <property type="project" value="TreeGrafter"/>
</dbReference>
<feature type="region of interest" description="Disordered" evidence="1">
    <location>
        <begin position="29"/>
        <end position="69"/>
    </location>
</feature>